<sequence length="157" mass="17914">MSWLTNINDSPDIIYVVIRSFLLFILSIALIRFGNRRYNLSTAFDYLLLIILGGLLSRGINGQASLLSTVSAVTSLVFSHRCIAILTYRFKKLELFIKGNNRLIVKNGVLLHDQLQKYHLTEKDILAEMRTQLHITDLKKVAIAYLEETGRISFISK</sequence>
<evidence type="ECO:0000313" key="10">
    <source>
        <dbReference type="Proteomes" id="UP000054742"/>
    </source>
</evidence>
<dbReference type="GO" id="GO:0005886">
    <property type="term" value="C:plasma membrane"/>
    <property type="evidence" value="ECO:0007669"/>
    <property type="project" value="UniProtKB-SubCell"/>
</dbReference>
<keyword evidence="5 7" id="KW-1133">Transmembrane helix</keyword>
<dbReference type="Proteomes" id="UP000054742">
    <property type="component" value="Unassembled WGS sequence"/>
</dbReference>
<protein>
    <recommendedName>
        <fullName evidence="8">YetF C-terminal domain-containing protein</fullName>
    </recommendedName>
</protein>
<evidence type="ECO:0000256" key="5">
    <source>
        <dbReference type="ARBA" id="ARBA00022989"/>
    </source>
</evidence>
<evidence type="ECO:0000256" key="4">
    <source>
        <dbReference type="ARBA" id="ARBA00022692"/>
    </source>
</evidence>
<dbReference type="PANTHER" id="PTHR34582">
    <property type="entry name" value="UPF0702 TRANSMEMBRANE PROTEIN YCAP"/>
    <property type="match status" value="1"/>
</dbReference>
<dbReference type="AlphaFoldDB" id="A0A0W0S1F4"/>
<accession>A0A0W0S1F4</accession>
<comment type="similarity">
    <text evidence="2">Belongs to the UPF0702 family.</text>
</comment>
<comment type="subcellular location">
    <subcellularLocation>
        <location evidence="1">Cell membrane</location>
        <topology evidence="1">Multi-pass membrane protein</topology>
    </subcellularLocation>
</comment>
<keyword evidence="6 7" id="KW-0472">Membrane</keyword>
<comment type="caution">
    <text evidence="9">The sequence shown here is derived from an EMBL/GenBank/DDBJ whole genome shotgun (WGS) entry which is preliminary data.</text>
</comment>
<evidence type="ECO:0000256" key="6">
    <source>
        <dbReference type="ARBA" id="ARBA00023136"/>
    </source>
</evidence>
<keyword evidence="10" id="KW-1185">Reference proteome</keyword>
<evidence type="ECO:0000256" key="3">
    <source>
        <dbReference type="ARBA" id="ARBA00022475"/>
    </source>
</evidence>
<dbReference type="STRING" id="29422.Lbru_3048"/>
<evidence type="ECO:0000256" key="1">
    <source>
        <dbReference type="ARBA" id="ARBA00004651"/>
    </source>
</evidence>
<feature type="transmembrane region" description="Helical" evidence="7">
    <location>
        <begin position="13"/>
        <end position="31"/>
    </location>
</feature>
<dbReference type="InterPro" id="IPR007353">
    <property type="entry name" value="DUF421"/>
</dbReference>
<dbReference type="PATRIC" id="fig|29422.6.peg.3224"/>
<dbReference type="Gene3D" id="3.30.240.20">
    <property type="entry name" value="bsu07140 like domains"/>
    <property type="match status" value="1"/>
</dbReference>
<dbReference type="RefSeq" id="WP_058442997.1">
    <property type="nucleotide sequence ID" value="NZ_CAAAHU010000014.1"/>
</dbReference>
<dbReference type="Pfam" id="PF04239">
    <property type="entry name" value="DUF421"/>
    <property type="match status" value="1"/>
</dbReference>
<gene>
    <name evidence="9" type="ORF">Lbru_3048</name>
</gene>
<dbReference type="InterPro" id="IPR023090">
    <property type="entry name" value="UPF0702_alpha/beta_dom_sf"/>
</dbReference>
<reference evidence="9 10" key="1">
    <citation type="submission" date="2015-11" db="EMBL/GenBank/DDBJ databases">
        <title>Genomic analysis of 38 Legionella species identifies large and diverse effector repertoires.</title>
        <authorList>
            <person name="Burstein D."/>
            <person name="Amaro F."/>
            <person name="Zusman T."/>
            <person name="Lifshitz Z."/>
            <person name="Cohen O."/>
            <person name="Gilbert J.A."/>
            <person name="Pupko T."/>
            <person name="Shuman H.A."/>
            <person name="Segal G."/>
        </authorList>
    </citation>
    <scope>NUCLEOTIDE SEQUENCE [LARGE SCALE GENOMIC DNA]</scope>
    <source>
        <strain evidence="9 10">ATCC 43878</strain>
    </source>
</reference>
<evidence type="ECO:0000259" key="8">
    <source>
        <dbReference type="Pfam" id="PF04239"/>
    </source>
</evidence>
<feature type="domain" description="YetF C-terminal" evidence="8">
    <location>
        <begin position="89"/>
        <end position="157"/>
    </location>
</feature>
<dbReference type="EMBL" id="LNXV01000036">
    <property type="protein sequence ID" value="KTC76941.1"/>
    <property type="molecule type" value="Genomic_DNA"/>
</dbReference>
<keyword evidence="4 7" id="KW-0812">Transmembrane</keyword>
<proteinExistence type="inferred from homology"/>
<evidence type="ECO:0000313" key="9">
    <source>
        <dbReference type="EMBL" id="KTC76941.1"/>
    </source>
</evidence>
<organism evidence="9 10">
    <name type="scientific">Legionella brunensis</name>
    <dbReference type="NCBI Taxonomy" id="29422"/>
    <lineage>
        <taxon>Bacteria</taxon>
        <taxon>Pseudomonadati</taxon>
        <taxon>Pseudomonadota</taxon>
        <taxon>Gammaproteobacteria</taxon>
        <taxon>Legionellales</taxon>
        <taxon>Legionellaceae</taxon>
        <taxon>Legionella</taxon>
    </lineage>
</organism>
<keyword evidence="3" id="KW-1003">Cell membrane</keyword>
<evidence type="ECO:0000256" key="7">
    <source>
        <dbReference type="SAM" id="Phobius"/>
    </source>
</evidence>
<name>A0A0W0S1F4_9GAMM</name>
<dbReference type="OrthoDB" id="5652583at2"/>
<dbReference type="PANTHER" id="PTHR34582:SF6">
    <property type="entry name" value="UPF0702 TRANSMEMBRANE PROTEIN YCAP"/>
    <property type="match status" value="1"/>
</dbReference>
<evidence type="ECO:0000256" key="2">
    <source>
        <dbReference type="ARBA" id="ARBA00006448"/>
    </source>
</evidence>